<comment type="caution">
    <text evidence="1">The sequence shown here is derived from an EMBL/GenBank/DDBJ whole genome shotgun (WGS) entry which is preliminary data.</text>
</comment>
<dbReference type="Proteomes" id="UP001596189">
    <property type="component" value="Unassembled WGS sequence"/>
</dbReference>
<dbReference type="EMBL" id="JBHSRD010000002">
    <property type="protein sequence ID" value="MFC6005767.1"/>
    <property type="molecule type" value="Genomic_DNA"/>
</dbReference>
<sequence>MIAVVRVRAASNTDASTVWSDELMTNWMQPLRMYSLGNFWFLSSRGLYALDHTLYPPVLSTQTPPSAPAGRPAFESAVAAEVTSQVHPDWDATDVLLLWFAQPTGWWGGGQVDVPGSGGTKKVFVTVVDRSTPFDAACQELGHSFELQHEVLEDSAAAANATGGHPYASPYSTMSSRRYGYEAVDPEFLRPADAGLPDGGPNAEAPHLTLPANWITGPRLTGAQLLSKPAFRDSPSVIHLDGGYADDPVTLRLYALNHRLPDSGLPVVLTLPSNRRDGRRYAVELRRGGWDYDQALGEPGAPPEGLVVHSTNADQSIRYDGVAPLELASTMVDWPCTAGDFSLRLLGVDAHHEFVDVQVRGGARRSFPIRGVLLAGRFRTQHQLNSMTHDDMRNTLIVELTGHSSQSDYQAYDNDTLAGMGAVLVFLRETGIRDDAALRTMSADDQRNTAIVEIGVQTGLGQELQGLGSLDLVLIALGSLKGIGGRAPGLVTSWIRGALLGGGFRTQRELNLIDHESQRNTLIVEMTAHSNQTNYQAYDDAELEGVGAVMVLLRRLGIRDDAALRTMSADDQRNTLIVELDAQTGLGQDLQGLTNIELAQAVLGVERAL</sequence>
<name>A0ABW1J9V5_9ACTN</name>
<keyword evidence="2" id="KW-1185">Reference proteome</keyword>
<evidence type="ECO:0000313" key="2">
    <source>
        <dbReference type="Proteomes" id="UP001596189"/>
    </source>
</evidence>
<organism evidence="1 2">
    <name type="scientific">Angustibacter luteus</name>
    <dbReference type="NCBI Taxonomy" id="658456"/>
    <lineage>
        <taxon>Bacteria</taxon>
        <taxon>Bacillati</taxon>
        <taxon>Actinomycetota</taxon>
        <taxon>Actinomycetes</taxon>
        <taxon>Kineosporiales</taxon>
        <taxon>Kineosporiaceae</taxon>
    </lineage>
</organism>
<gene>
    <name evidence="1" type="ORF">ACFQDO_01380</name>
</gene>
<proteinExistence type="predicted"/>
<accession>A0ABW1J9V5</accession>
<protein>
    <submittedName>
        <fullName evidence="1">Uncharacterized protein</fullName>
    </submittedName>
</protein>
<evidence type="ECO:0000313" key="1">
    <source>
        <dbReference type="EMBL" id="MFC6005767.1"/>
    </source>
</evidence>
<dbReference type="RefSeq" id="WP_345716644.1">
    <property type="nucleotide sequence ID" value="NZ_BAABFP010000005.1"/>
</dbReference>
<reference evidence="2" key="1">
    <citation type="journal article" date="2019" name="Int. J. Syst. Evol. Microbiol.">
        <title>The Global Catalogue of Microorganisms (GCM) 10K type strain sequencing project: providing services to taxonomists for standard genome sequencing and annotation.</title>
        <authorList>
            <consortium name="The Broad Institute Genomics Platform"/>
            <consortium name="The Broad Institute Genome Sequencing Center for Infectious Disease"/>
            <person name="Wu L."/>
            <person name="Ma J."/>
        </authorList>
    </citation>
    <scope>NUCLEOTIDE SEQUENCE [LARGE SCALE GENOMIC DNA]</scope>
    <source>
        <strain evidence="2">KACC 14249</strain>
    </source>
</reference>